<dbReference type="SMART" id="SM00028">
    <property type="entry name" value="TPR"/>
    <property type="match status" value="4"/>
</dbReference>
<keyword evidence="2" id="KW-1185">Reference proteome</keyword>
<dbReference type="SUPFAM" id="SSF48452">
    <property type="entry name" value="TPR-like"/>
    <property type="match status" value="1"/>
</dbReference>
<comment type="caution">
    <text evidence="1">The sequence shown here is derived from an EMBL/GenBank/DDBJ whole genome shotgun (WGS) entry which is preliminary data.</text>
</comment>
<dbReference type="SUPFAM" id="SSF52540">
    <property type="entry name" value="P-loop containing nucleoside triphosphate hydrolases"/>
    <property type="match status" value="1"/>
</dbReference>
<dbReference type="RefSeq" id="WP_344271362.1">
    <property type="nucleotide sequence ID" value="NZ_BAAAHV010000009.1"/>
</dbReference>
<dbReference type="PANTHER" id="PTHR47691:SF3">
    <property type="entry name" value="HTH-TYPE TRANSCRIPTIONAL REGULATOR RV0890C-RELATED"/>
    <property type="match status" value="1"/>
</dbReference>
<dbReference type="InterPro" id="IPR019734">
    <property type="entry name" value="TPR_rpt"/>
</dbReference>
<dbReference type="GO" id="GO:0005524">
    <property type="term" value="F:ATP binding"/>
    <property type="evidence" value="ECO:0007669"/>
    <property type="project" value="UniProtKB-KW"/>
</dbReference>
<organism evidence="1 2">
    <name type="scientific">Amycolatopsis albidoflavus</name>
    <dbReference type="NCBI Taxonomy" id="102226"/>
    <lineage>
        <taxon>Bacteria</taxon>
        <taxon>Bacillati</taxon>
        <taxon>Actinomycetota</taxon>
        <taxon>Actinomycetes</taxon>
        <taxon>Pseudonocardiales</taxon>
        <taxon>Pseudonocardiaceae</taxon>
        <taxon>Amycolatopsis</taxon>
    </lineage>
</organism>
<evidence type="ECO:0000313" key="2">
    <source>
        <dbReference type="Proteomes" id="UP001597542"/>
    </source>
</evidence>
<dbReference type="InterPro" id="IPR027417">
    <property type="entry name" value="P-loop_NTPase"/>
</dbReference>
<dbReference type="Proteomes" id="UP001597542">
    <property type="component" value="Unassembled WGS sequence"/>
</dbReference>
<dbReference type="Gene3D" id="1.25.40.10">
    <property type="entry name" value="Tetratricopeptide repeat domain"/>
    <property type="match status" value="1"/>
</dbReference>
<dbReference type="EMBL" id="JBHUKQ010000013">
    <property type="protein sequence ID" value="MFD2483304.1"/>
    <property type="molecule type" value="Genomic_DNA"/>
</dbReference>
<sequence length="726" mass="78310">MSDGAGFRNEASGEVRGTVVQAGSIGQLSLAGTATGTGGSVARQLPSVVRDFTGRTEQVAALDALLPAEAEPSSDGAVDDAGTGGSVVISAVDGAAGIGKTTLAVWWAHRVQHLFPDGTLHTNLRGYGPGDPASPGEVLVGFLRALGLPGERIPTGTAEKAATFRSLLAGRRVLMVLDNANAAEQVRPLLPGTAGCVVVVTSRDRLTGLVVTEGAARLTLDLLSEPEAITLASGIVGQDRATAEPDAVRELVRCCGRLPLAVRIAAGYASGPDTTVAEVIAEMADERYRLDVLSREGDERAAVRAVFDWSYQQLDDERARVFRRLGLHPGPEFCAEAAAAVTGLDLPGARRVLGALAAAHLIEPVRRGRYRLHDLLRAYASHRAETDDPPEHREQARERMWQWYAHHAKTAHQVLFPAHCGWRPALNLEVRADPRIEFPDAARAWAWIESEQDNLVAVARDTDRHGRIPLTILLATAAAGFLYRLGRKKRQLDLSRIALAAARRGGDRTVEAHALLDLGTTHWTVRQLREARSASLEGLGLARDLGNRELQAWALNDLGLVLLEQGQHAQARDRFLAALSLASGSQKGRLEGVVEGNLSDLCTGLGDYQQGLRHAERSLSLRRTAHDDQGEPFALHQIARTRQGLGDLREAIAQCENALAIEPHHRIPQDTAGILDTLGACLRDTGHIDRAKSCWRDALALYDQYGHPRADDLRTSLRALDTTRHP</sequence>
<dbReference type="Pfam" id="PF13181">
    <property type="entry name" value="TPR_8"/>
    <property type="match status" value="1"/>
</dbReference>
<gene>
    <name evidence="1" type="ORF">ACFSUT_23680</name>
</gene>
<name>A0ABW5I1W4_9PSEU</name>
<proteinExistence type="predicted"/>
<keyword evidence="1" id="KW-0067">ATP-binding</keyword>
<dbReference type="InterPro" id="IPR011990">
    <property type="entry name" value="TPR-like_helical_dom_sf"/>
</dbReference>
<accession>A0ABW5I1W4</accession>
<keyword evidence="1" id="KW-0547">Nucleotide-binding</keyword>
<dbReference type="PANTHER" id="PTHR47691">
    <property type="entry name" value="REGULATOR-RELATED"/>
    <property type="match status" value="1"/>
</dbReference>
<reference evidence="2" key="1">
    <citation type="journal article" date="2019" name="Int. J. Syst. Evol. Microbiol.">
        <title>The Global Catalogue of Microorganisms (GCM) 10K type strain sequencing project: providing services to taxonomists for standard genome sequencing and annotation.</title>
        <authorList>
            <consortium name="The Broad Institute Genomics Platform"/>
            <consortium name="The Broad Institute Genome Sequencing Center for Infectious Disease"/>
            <person name="Wu L."/>
            <person name="Ma J."/>
        </authorList>
    </citation>
    <scope>NUCLEOTIDE SEQUENCE [LARGE SCALE GENOMIC DNA]</scope>
    <source>
        <strain evidence="2">CGMCC 4.7638</strain>
    </source>
</reference>
<protein>
    <submittedName>
        <fullName evidence="1">ATP-binding protein</fullName>
    </submittedName>
</protein>
<dbReference type="Gene3D" id="3.40.50.300">
    <property type="entry name" value="P-loop containing nucleotide triphosphate hydrolases"/>
    <property type="match status" value="1"/>
</dbReference>
<evidence type="ECO:0000313" key="1">
    <source>
        <dbReference type="EMBL" id="MFD2483304.1"/>
    </source>
</evidence>
<dbReference type="PRINTS" id="PR00364">
    <property type="entry name" value="DISEASERSIST"/>
</dbReference>